<gene>
    <name evidence="1" type="ORF">AVDCRST_MAG84-3176</name>
</gene>
<organism evidence="1">
    <name type="scientific">uncultured Microcoleus sp</name>
    <dbReference type="NCBI Taxonomy" id="259945"/>
    <lineage>
        <taxon>Bacteria</taxon>
        <taxon>Bacillati</taxon>
        <taxon>Cyanobacteriota</taxon>
        <taxon>Cyanophyceae</taxon>
        <taxon>Oscillatoriophycideae</taxon>
        <taxon>Oscillatoriales</taxon>
        <taxon>Microcoleaceae</taxon>
        <taxon>Microcoleus</taxon>
        <taxon>environmental samples</taxon>
    </lineage>
</organism>
<accession>A0A6J4MEX8</accession>
<dbReference type="AlphaFoldDB" id="A0A6J4MEX8"/>
<name>A0A6J4MEX8_9CYAN</name>
<protein>
    <submittedName>
        <fullName evidence="1">Uncharacterized protein</fullName>
    </submittedName>
</protein>
<proteinExistence type="predicted"/>
<sequence length="46" mass="5309">MGIGYNNPVALLWEPIDPLLDSRAFNVVFQLGSFLFNYLLHSLLHY</sequence>
<evidence type="ECO:0000313" key="1">
    <source>
        <dbReference type="EMBL" id="CAA9356614.1"/>
    </source>
</evidence>
<dbReference type="EMBL" id="CADCTZ010000616">
    <property type="protein sequence ID" value="CAA9356614.1"/>
    <property type="molecule type" value="Genomic_DNA"/>
</dbReference>
<reference evidence="1" key="1">
    <citation type="submission" date="2020-02" db="EMBL/GenBank/DDBJ databases">
        <authorList>
            <person name="Meier V. D."/>
        </authorList>
    </citation>
    <scope>NUCLEOTIDE SEQUENCE</scope>
    <source>
        <strain evidence="1">AVDCRST_MAG84</strain>
    </source>
</reference>